<dbReference type="PANTHER" id="PTHR41283:SF1">
    <property type="entry name" value="AMINOGLYCOSIDE PHOSPHOTRANSFERASE DOMAIN-CONTAINING PROTEIN"/>
    <property type="match status" value="1"/>
</dbReference>
<name>A0ABT9FR06_9BACL</name>
<gene>
    <name evidence="2" type="ORF">OIN60_10015</name>
</gene>
<comment type="caution">
    <text evidence="2">The sequence shown here is derived from an EMBL/GenBank/DDBJ whole genome shotgun (WGS) entry which is preliminary data.</text>
</comment>
<dbReference type="SUPFAM" id="SSF56112">
    <property type="entry name" value="Protein kinase-like (PK-like)"/>
    <property type="match status" value="1"/>
</dbReference>
<evidence type="ECO:0000313" key="2">
    <source>
        <dbReference type="EMBL" id="MDP4097104.1"/>
    </source>
</evidence>
<evidence type="ECO:0000313" key="3">
    <source>
        <dbReference type="Proteomes" id="UP001241848"/>
    </source>
</evidence>
<dbReference type="RefSeq" id="WP_305754730.1">
    <property type="nucleotide sequence ID" value="NZ_JAPCKK010000016.1"/>
</dbReference>
<dbReference type="PANTHER" id="PTHR41283">
    <property type="entry name" value="AMINOGLYCOSIDE PHOSPHOTRANSFERASE"/>
    <property type="match status" value="1"/>
</dbReference>
<dbReference type="Proteomes" id="UP001241848">
    <property type="component" value="Unassembled WGS sequence"/>
</dbReference>
<feature type="domain" description="Aminoglycoside phosphotransferase" evidence="1">
    <location>
        <begin position="21"/>
        <end position="245"/>
    </location>
</feature>
<dbReference type="Gene3D" id="3.90.1200.10">
    <property type="match status" value="1"/>
</dbReference>
<dbReference type="InterPro" id="IPR011009">
    <property type="entry name" value="Kinase-like_dom_sf"/>
</dbReference>
<organism evidence="2 3">
    <name type="scientific">Paenibacillus zeirhizosphaerae</name>
    <dbReference type="NCBI Taxonomy" id="2987519"/>
    <lineage>
        <taxon>Bacteria</taxon>
        <taxon>Bacillati</taxon>
        <taxon>Bacillota</taxon>
        <taxon>Bacilli</taxon>
        <taxon>Bacillales</taxon>
        <taxon>Paenibacillaceae</taxon>
        <taxon>Paenibacillus</taxon>
    </lineage>
</organism>
<keyword evidence="3" id="KW-1185">Reference proteome</keyword>
<dbReference type="Pfam" id="PF01636">
    <property type="entry name" value="APH"/>
    <property type="match status" value="1"/>
</dbReference>
<accession>A0ABT9FR06</accession>
<dbReference type="InterPro" id="IPR002575">
    <property type="entry name" value="Aminoglycoside_PTrfase"/>
</dbReference>
<evidence type="ECO:0000259" key="1">
    <source>
        <dbReference type="Pfam" id="PF01636"/>
    </source>
</evidence>
<sequence>MKEAYQLRDRIPLLQSSTRLEKIHKGYSGDDKYIVYDSDERALYILRAFSIDQKHNKRLEFRCLNWMEQQGVKCSRPIEIGVLPDQGLGYMIVSFIEGNEAAEELPLLTAEEQFNIGIEAGLQLRKIHQLRCPENMTPWYERMAAKHHRYRIEYAKCGTMIKGEKRLLAFIDEHLHIMQDRPNLFQHDDFHVGNLIVNNGKLSGVIDFDRFDWGDPIHEFVKVGMFSSEVSVPFSVGQIFGYHDRKEPGEYFWQLYSLYLAMTLISSIVWILKVKPEELELMLAKIYRVMEDHENFSRITPAWYSQSEAYPIF</sequence>
<proteinExistence type="predicted"/>
<dbReference type="EMBL" id="JAPCKK010000016">
    <property type="protein sequence ID" value="MDP4097104.1"/>
    <property type="molecule type" value="Genomic_DNA"/>
</dbReference>
<protein>
    <submittedName>
        <fullName evidence="2">Aminoglycoside phosphotransferase family protein</fullName>
    </submittedName>
</protein>
<reference evidence="2 3" key="1">
    <citation type="submission" date="2022-10" db="EMBL/GenBank/DDBJ databases">
        <title>Paenibacillus description and whole genome data of maize root bacterial community.</title>
        <authorList>
            <person name="Marton D."/>
            <person name="Farkas M."/>
            <person name="Cserhati M."/>
        </authorList>
    </citation>
    <scope>NUCLEOTIDE SEQUENCE [LARGE SCALE GENOMIC DNA]</scope>
    <source>
        <strain evidence="2 3">P96</strain>
    </source>
</reference>